<feature type="compositionally biased region" description="Polar residues" evidence="1">
    <location>
        <begin position="261"/>
        <end position="304"/>
    </location>
</feature>
<proteinExistence type="predicted"/>
<dbReference type="Proteomes" id="UP000494256">
    <property type="component" value="Unassembled WGS sequence"/>
</dbReference>
<evidence type="ECO:0000313" key="2">
    <source>
        <dbReference type="EMBL" id="CAB3234108.1"/>
    </source>
</evidence>
<feature type="compositionally biased region" description="Acidic residues" evidence="1">
    <location>
        <begin position="157"/>
        <end position="173"/>
    </location>
</feature>
<feature type="compositionally biased region" description="Low complexity" evidence="1">
    <location>
        <begin position="174"/>
        <end position="184"/>
    </location>
</feature>
<feature type="region of interest" description="Disordered" evidence="1">
    <location>
        <begin position="92"/>
        <end position="208"/>
    </location>
</feature>
<dbReference type="OrthoDB" id="7491005at2759"/>
<feature type="region of interest" description="Disordered" evidence="1">
    <location>
        <begin position="261"/>
        <end position="331"/>
    </location>
</feature>
<gene>
    <name evidence="3" type="ORF">APLA_LOCUS14074</name>
    <name evidence="2" type="ORF">APLA_LOCUS6415</name>
</gene>
<evidence type="ECO:0000313" key="4">
    <source>
        <dbReference type="Proteomes" id="UP000494106"/>
    </source>
</evidence>
<reference evidence="4 5" key="1">
    <citation type="submission" date="2020-04" db="EMBL/GenBank/DDBJ databases">
        <authorList>
            <person name="Wallbank WR R."/>
            <person name="Pardo Diaz C."/>
            <person name="Kozak K."/>
            <person name="Martin S."/>
            <person name="Jiggins C."/>
            <person name="Moest M."/>
            <person name="Warren A I."/>
            <person name="Byers J.R.P. K."/>
            <person name="Montejo-Kovacevich G."/>
            <person name="Yen C E."/>
        </authorList>
    </citation>
    <scope>NUCLEOTIDE SEQUENCE [LARGE SCALE GENOMIC DNA]</scope>
</reference>
<evidence type="ECO:0000313" key="5">
    <source>
        <dbReference type="Proteomes" id="UP000494256"/>
    </source>
</evidence>
<dbReference type="EMBL" id="CADEBC010000561">
    <property type="protein sequence ID" value="CAB3253380.1"/>
    <property type="molecule type" value="Genomic_DNA"/>
</dbReference>
<name>A0A8S1B5V3_ARCPL</name>
<sequence length="833" mass="96377">MWETRLKLSEDFKRRFMLDPNRVYPINTPPLTQNIPTQTTTNTVNDRIDEMSKDTDDIGEWLYNQFFKTIETQVINKTNDDKPMTRRNMNDIFSIDNEPKHNDGINTRSSRKNMEAGNNTKKGKKKSKSRKSSKSRGKKSKSKVHGLRRKLLRITEDDSLFDSESASESEEDASTSSSSSSESAGSEDKNEKDDRDHGHKKVIIFNRRPRPPLPSFIFLPNMDTPYYPPIGLPPPPILPMYPMVPVPPMAPFLPVIEKDNNCQNATSKPEGSTDATTATKESSSEPNTATEEQDQTTVPDSNTLRSGKRSKSKIRKQSKPAPTMNSEELFLMRSRDLEPSVHLTKQMERMQLINTLKERLKMKKNKQKHRDNDANASDENIDLFGDALDVPDHMPKHVNKKKIDRNLNDVNFKYLSQLIHRAKLNSTEIPPLFSNINEKKMENLQKTRRIYDKEIPIIHYDEENVTPRGSVIKDQSDEYFMKLGRQIASLIRNKDVKLLNKATDAPKANSLQESINSILNENRYAPRSYWERFVRSPLSRLKSYLSSLRFYKEDNLFSLEDEVNTFASTAKPLSLQDIENLLTSVQKDNPKLNNTYIYPKPSEVSFNVNLLPRRDIKLENHFRRMHEASDNYVARAIKSSNLTKEHQKTLNSNTANFLDETKNIWPMSKVSNVMPTRVFTAKLSDQPVMNIMTRNESLDSDNSNNSSIKYLPLNNKMNTKLKISQGEYLKFLKRNPVVINPNINKSGLNNYPELLAKFNVLPAKHRKLPDKSKSTLIHYNNLNYFSDQHKQHYLFEATYPLDMPSLKQSFSKRVETDKPSYFHHEFHHFDYFD</sequence>
<evidence type="ECO:0000313" key="3">
    <source>
        <dbReference type="EMBL" id="CAB3253380.1"/>
    </source>
</evidence>
<keyword evidence="4" id="KW-1185">Reference proteome</keyword>
<feature type="compositionally biased region" description="Basic residues" evidence="1">
    <location>
        <begin position="198"/>
        <end position="208"/>
    </location>
</feature>
<comment type="caution">
    <text evidence="3">The sequence shown here is derived from an EMBL/GenBank/DDBJ whole genome shotgun (WGS) entry which is preliminary data.</text>
</comment>
<protein>
    <submittedName>
        <fullName evidence="3">Uncharacterized protein</fullName>
    </submittedName>
</protein>
<dbReference type="AlphaFoldDB" id="A0A8S1B5V3"/>
<dbReference type="EMBL" id="CADEBD010000294">
    <property type="protein sequence ID" value="CAB3234108.1"/>
    <property type="molecule type" value="Genomic_DNA"/>
</dbReference>
<organism evidence="3 4">
    <name type="scientific">Arctia plantaginis</name>
    <name type="common">Wood tiger moth</name>
    <name type="synonym">Phalaena plantaginis</name>
    <dbReference type="NCBI Taxonomy" id="874455"/>
    <lineage>
        <taxon>Eukaryota</taxon>
        <taxon>Metazoa</taxon>
        <taxon>Ecdysozoa</taxon>
        <taxon>Arthropoda</taxon>
        <taxon>Hexapoda</taxon>
        <taxon>Insecta</taxon>
        <taxon>Pterygota</taxon>
        <taxon>Neoptera</taxon>
        <taxon>Endopterygota</taxon>
        <taxon>Lepidoptera</taxon>
        <taxon>Glossata</taxon>
        <taxon>Ditrysia</taxon>
        <taxon>Noctuoidea</taxon>
        <taxon>Erebidae</taxon>
        <taxon>Arctiinae</taxon>
        <taxon>Arctia</taxon>
    </lineage>
</organism>
<accession>A0A8S1B5V3</accession>
<feature type="compositionally biased region" description="Basic residues" evidence="1">
    <location>
        <begin position="121"/>
        <end position="152"/>
    </location>
</feature>
<evidence type="ECO:0000256" key="1">
    <source>
        <dbReference type="SAM" id="MobiDB-lite"/>
    </source>
</evidence>
<dbReference type="Proteomes" id="UP000494106">
    <property type="component" value="Unassembled WGS sequence"/>
</dbReference>
<feature type="compositionally biased region" description="Basic residues" evidence="1">
    <location>
        <begin position="306"/>
        <end position="318"/>
    </location>
</feature>
<feature type="compositionally biased region" description="Basic and acidic residues" evidence="1">
    <location>
        <begin position="186"/>
        <end position="197"/>
    </location>
</feature>